<proteinExistence type="predicted"/>
<feature type="domain" description="HTH tetR-type" evidence="6">
    <location>
        <begin position="8"/>
        <end position="68"/>
    </location>
</feature>
<evidence type="ECO:0000256" key="1">
    <source>
        <dbReference type="ARBA" id="ARBA00022491"/>
    </source>
</evidence>
<dbReference type="PANTHER" id="PTHR30055">
    <property type="entry name" value="HTH-TYPE TRANSCRIPTIONAL REGULATOR RUTR"/>
    <property type="match status" value="1"/>
</dbReference>
<gene>
    <name evidence="7" type="ORF">BKA08_001839</name>
</gene>
<evidence type="ECO:0000313" key="8">
    <source>
        <dbReference type="Proteomes" id="UP000516957"/>
    </source>
</evidence>
<evidence type="ECO:0000256" key="4">
    <source>
        <dbReference type="ARBA" id="ARBA00023163"/>
    </source>
</evidence>
<dbReference type="SUPFAM" id="SSF48498">
    <property type="entry name" value="Tetracyclin repressor-like, C-terminal domain"/>
    <property type="match status" value="1"/>
</dbReference>
<dbReference type="PROSITE" id="PS50977">
    <property type="entry name" value="HTH_TETR_2"/>
    <property type="match status" value="1"/>
</dbReference>
<keyword evidence="8" id="KW-1185">Reference proteome</keyword>
<evidence type="ECO:0000259" key="6">
    <source>
        <dbReference type="PROSITE" id="PS50977"/>
    </source>
</evidence>
<protein>
    <submittedName>
        <fullName evidence="7">AcrR family transcriptional regulator</fullName>
    </submittedName>
</protein>
<accession>A0A7Y9F1E9</accession>
<feature type="DNA-binding region" description="H-T-H motif" evidence="5">
    <location>
        <begin position="31"/>
        <end position="50"/>
    </location>
</feature>
<dbReference type="Pfam" id="PF00440">
    <property type="entry name" value="TetR_N"/>
    <property type="match status" value="1"/>
</dbReference>
<reference evidence="7 8" key="1">
    <citation type="submission" date="2020-07" db="EMBL/GenBank/DDBJ databases">
        <title>Sequencing the genomes of 1000 actinobacteria strains.</title>
        <authorList>
            <person name="Klenk H.-P."/>
        </authorList>
    </citation>
    <scope>NUCLEOTIDE SEQUENCE [LARGE SCALE GENOMIC DNA]</scope>
    <source>
        <strain evidence="7 8">DSM 18965</strain>
    </source>
</reference>
<evidence type="ECO:0000256" key="3">
    <source>
        <dbReference type="ARBA" id="ARBA00023125"/>
    </source>
</evidence>
<keyword evidence="2" id="KW-0805">Transcription regulation</keyword>
<dbReference type="InterPro" id="IPR039538">
    <property type="entry name" value="BetI_C"/>
</dbReference>
<dbReference type="EMBL" id="JACCBE010000001">
    <property type="protein sequence ID" value="NYD57601.1"/>
    <property type="molecule type" value="Genomic_DNA"/>
</dbReference>
<dbReference type="PRINTS" id="PR00455">
    <property type="entry name" value="HTHTETR"/>
</dbReference>
<dbReference type="GO" id="GO:0003700">
    <property type="term" value="F:DNA-binding transcription factor activity"/>
    <property type="evidence" value="ECO:0007669"/>
    <property type="project" value="TreeGrafter"/>
</dbReference>
<organism evidence="7 8">
    <name type="scientific">Nocardioides marinisabuli</name>
    <dbReference type="NCBI Taxonomy" id="419476"/>
    <lineage>
        <taxon>Bacteria</taxon>
        <taxon>Bacillati</taxon>
        <taxon>Actinomycetota</taxon>
        <taxon>Actinomycetes</taxon>
        <taxon>Propionibacteriales</taxon>
        <taxon>Nocardioidaceae</taxon>
        <taxon>Nocardioides</taxon>
    </lineage>
</organism>
<dbReference type="InterPro" id="IPR009057">
    <property type="entry name" value="Homeodomain-like_sf"/>
</dbReference>
<dbReference type="InterPro" id="IPR001647">
    <property type="entry name" value="HTH_TetR"/>
</dbReference>
<comment type="caution">
    <text evidence="7">The sequence shown here is derived from an EMBL/GenBank/DDBJ whole genome shotgun (WGS) entry which is preliminary data.</text>
</comment>
<dbReference type="Pfam" id="PF13977">
    <property type="entry name" value="TetR_C_6"/>
    <property type="match status" value="1"/>
</dbReference>
<dbReference type="PANTHER" id="PTHR30055:SF234">
    <property type="entry name" value="HTH-TYPE TRANSCRIPTIONAL REGULATOR BETI"/>
    <property type="match status" value="1"/>
</dbReference>
<sequence length="199" mass="22679">MGQSRSRETRRLEIVRAAWELVAERGVDAVRVQDIAARVGTSTGTIHYYFHDRADILAAALEFSAKRFARRKADQVPEEVTYLERIFALIDSQLVGEATRQEWAVWIEFWGEATRQQRFADLNHDVYTQWRALIADQVRGGQQVGEFPDDVVPEDFAADLIALMDGLGIQTTLGGPGMSPDYMRQRLRHYAERLLGVRV</sequence>
<name>A0A7Y9F1E9_9ACTN</name>
<dbReference type="AlphaFoldDB" id="A0A7Y9F1E9"/>
<dbReference type="RefSeq" id="WP_179615341.1">
    <property type="nucleotide sequence ID" value="NZ_CP059163.1"/>
</dbReference>
<keyword evidence="1" id="KW-0678">Repressor</keyword>
<keyword evidence="4" id="KW-0804">Transcription</keyword>
<keyword evidence="3 5" id="KW-0238">DNA-binding</keyword>
<evidence type="ECO:0000256" key="5">
    <source>
        <dbReference type="PROSITE-ProRule" id="PRU00335"/>
    </source>
</evidence>
<dbReference type="InterPro" id="IPR050109">
    <property type="entry name" value="HTH-type_TetR-like_transc_reg"/>
</dbReference>
<evidence type="ECO:0000256" key="2">
    <source>
        <dbReference type="ARBA" id="ARBA00023015"/>
    </source>
</evidence>
<dbReference type="SUPFAM" id="SSF46689">
    <property type="entry name" value="Homeodomain-like"/>
    <property type="match status" value="1"/>
</dbReference>
<dbReference type="GO" id="GO:0000976">
    <property type="term" value="F:transcription cis-regulatory region binding"/>
    <property type="evidence" value="ECO:0007669"/>
    <property type="project" value="TreeGrafter"/>
</dbReference>
<dbReference type="InterPro" id="IPR036271">
    <property type="entry name" value="Tet_transcr_reg_TetR-rel_C_sf"/>
</dbReference>
<dbReference type="Proteomes" id="UP000516957">
    <property type="component" value="Unassembled WGS sequence"/>
</dbReference>
<dbReference type="Gene3D" id="1.10.357.10">
    <property type="entry name" value="Tetracycline Repressor, domain 2"/>
    <property type="match status" value="1"/>
</dbReference>
<evidence type="ECO:0000313" key="7">
    <source>
        <dbReference type="EMBL" id="NYD57601.1"/>
    </source>
</evidence>